<accession>A0ACB9RV22</accession>
<protein>
    <submittedName>
        <fullName evidence="1">Uncharacterized protein</fullName>
    </submittedName>
</protein>
<dbReference type="EMBL" id="CM042882">
    <property type="protein sequence ID" value="KAI4382292.1"/>
    <property type="molecule type" value="Genomic_DNA"/>
</dbReference>
<gene>
    <name evidence="1" type="ORF">MLD38_008273</name>
</gene>
<comment type="caution">
    <text evidence="1">The sequence shown here is derived from an EMBL/GenBank/DDBJ whole genome shotgun (WGS) entry which is preliminary data.</text>
</comment>
<name>A0ACB9RV22_9MYRT</name>
<sequence>MAPKRKARAVVRTTKKVVEETVQVHIIDDSERADEIVAEAGFEIGKEDAGDEVLRTTVIVGGGETERAGEGGEKRSRVEIPIEGQSLEEPAVVTPRKEPEKRGADGREKEPANVVEVRREDVSGDVEKVTAGKTQDEVWIQEAEGSDDTGEETEEPETEKGDKEGAPKQGMVMTPEKREVRKARERDDGAERGETKSTKGRRRRKGGGISRSGGETEQYKRYVYRVLKQVHPELGISSAAMEVVNAYMNDMFERLADEAAKLSRYTEKKTLSSREVQSAVRLVLPGELGRHAIAEGAKAVTNYMSYGVVD</sequence>
<evidence type="ECO:0000313" key="2">
    <source>
        <dbReference type="Proteomes" id="UP001057402"/>
    </source>
</evidence>
<organism evidence="1 2">
    <name type="scientific">Melastoma candidum</name>
    <dbReference type="NCBI Taxonomy" id="119954"/>
    <lineage>
        <taxon>Eukaryota</taxon>
        <taxon>Viridiplantae</taxon>
        <taxon>Streptophyta</taxon>
        <taxon>Embryophyta</taxon>
        <taxon>Tracheophyta</taxon>
        <taxon>Spermatophyta</taxon>
        <taxon>Magnoliopsida</taxon>
        <taxon>eudicotyledons</taxon>
        <taxon>Gunneridae</taxon>
        <taxon>Pentapetalae</taxon>
        <taxon>rosids</taxon>
        <taxon>malvids</taxon>
        <taxon>Myrtales</taxon>
        <taxon>Melastomataceae</taxon>
        <taxon>Melastomatoideae</taxon>
        <taxon>Melastomateae</taxon>
        <taxon>Melastoma</taxon>
    </lineage>
</organism>
<dbReference type="Proteomes" id="UP001057402">
    <property type="component" value="Chromosome 3"/>
</dbReference>
<proteinExistence type="predicted"/>
<reference evidence="2" key="1">
    <citation type="journal article" date="2023" name="Front. Plant Sci.">
        <title>Chromosomal-level genome assembly of Melastoma candidum provides insights into trichome evolution.</title>
        <authorList>
            <person name="Zhong Y."/>
            <person name="Wu W."/>
            <person name="Sun C."/>
            <person name="Zou P."/>
            <person name="Liu Y."/>
            <person name="Dai S."/>
            <person name="Zhou R."/>
        </authorList>
    </citation>
    <scope>NUCLEOTIDE SEQUENCE [LARGE SCALE GENOMIC DNA]</scope>
</reference>
<evidence type="ECO:0000313" key="1">
    <source>
        <dbReference type="EMBL" id="KAI4382292.1"/>
    </source>
</evidence>
<keyword evidence="2" id="KW-1185">Reference proteome</keyword>